<organism evidence="1 2">
    <name type="scientific">Hanseniaspora valbyensis NRRL Y-1626</name>
    <dbReference type="NCBI Taxonomy" id="766949"/>
    <lineage>
        <taxon>Eukaryota</taxon>
        <taxon>Fungi</taxon>
        <taxon>Dikarya</taxon>
        <taxon>Ascomycota</taxon>
        <taxon>Saccharomycotina</taxon>
        <taxon>Saccharomycetes</taxon>
        <taxon>Saccharomycodales</taxon>
        <taxon>Saccharomycodaceae</taxon>
        <taxon>Hanseniaspora</taxon>
    </lineage>
</organism>
<sequence>MLVSKLFKSSNFFISINAKRFNKIDTSDKLINFIYNSSKDNSLQQRYDSKKASTESIDLDIKNLLKLSSLPIQKTEEEIVNLKKHLLKYIQFTNMLDDVKLNTDNTIKCDNLGNPFLVQEEIIDNIEQLEEKIKHFNEMEKEDFSSKENTKLNNANFYTYKKGIM</sequence>
<keyword evidence="2" id="KW-1185">Reference proteome</keyword>
<reference evidence="2" key="1">
    <citation type="journal article" date="2016" name="Proc. Natl. Acad. Sci. U.S.A.">
        <title>Comparative genomics of biotechnologically important yeasts.</title>
        <authorList>
            <person name="Riley R."/>
            <person name="Haridas S."/>
            <person name="Wolfe K.H."/>
            <person name="Lopes M.R."/>
            <person name="Hittinger C.T."/>
            <person name="Goeker M."/>
            <person name="Salamov A.A."/>
            <person name="Wisecaver J.H."/>
            <person name="Long T.M."/>
            <person name="Calvey C.H."/>
            <person name="Aerts A.L."/>
            <person name="Barry K.W."/>
            <person name="Choi C."/>
            <person name="Clum A."/>
            <person name="Coughlan A.Y."/>
            <person name="Deshpande S."/>
            <person name="Douglass A.P."/>
            <person name="Hanson S.J."/>
            <person name="Klenk H.-P."/>
            <person name="LaButti K.M."/>
            <person name="Lapidus A."/>
            <person name="Lindquist E.A."/>
            <person name="Lipzen A.M."/>
            <person name="Meier-Kolthoff J.P."/>
            <person name="Ohm R.A."/>
            <person name="Otillar R.P."/>
            <person name="Pangilinan J.L."/>
            <person name="Peng Y."/>
            <person name="Rokas A."/>
            <person name="Rosa C.A."/>
            <person name="Scheuner C."/>
            <person name="Sibirny A.A."/>
            <person name="Slot J.C."/>
            <person name="Stielow J.B."/>
            <person name="Sun H."/>
            <person name="Kurtzman C.P."/>
            <person name="Blackwell M."/>
            <person name="Grigoriev I.V."/>
            <person name="Jeffries T.W."/>
        </authorList>
    </citation>
    <scope>NUCLEOTIDE SEQUENCE [LARGE SCALE GENOMIC DNA]</scope>
    <source>
        <strain evidence="2">NRRL Y-1626</strain>
    </source>
</reference>
<dbReference type="Proteomes" id="UP000092321">
    <property type="component" value="Unassembled WGS sequence"/>
</dbReference>
<dbReference type="OrthoDB" id="3972034at2759"/>
<evidence type="ECO:0000313" key="2">
    <source>
        <dbReference type="Proteomes" id="UP000092321"/>
    </source>
</evidence>
<name>A0A1B7TFU9_9ASCO</name>
<gene>
    <name evidence="1" type="ORF">HANVADRAFT_1475</name>
</gene>
<comment type="caution">
    <text evidence="1">The sequence shown here is derived from an EMBL/GenBank/DDBJ whole genome shotgun (WGS) entry which is preliminary data.</text>
</comment>
<dbReference type="AlphaFoldDB" id="A0A1B7TFU9"/>
<accession>A0A1B7TFU9</accession>
<evidence type="ECO:0000313" key="1">
    <source>
        <dbReference type="EMBL" id="OBA27601.1"/>
    </source>
</evidence>
<protein>
    <recommendedName>
        <fullName evidence="3">Glutamyl-tRNA(Gln) amidotransferase subunit F, mitochondrial</fullName>
    </recommendedName>
</protein>
<evidence type="ECO:0008006" key="3">
    <source>
        <dbReference type="Google" id="ProtNLM"/>
    </source>
</evidence>
<dbReference type="EMBL" id="LXPE01000007">
    <property type="protein sequence ID" value="OBA27601.1"/>
    <property type="molecule type" value="Genomic_DNA"/>
</dbReference>
<proteinExistence type="predicted"/>